<dbReference type="Pfam" id="PF07238">
    <property type="entry name" value="PilZ"/>
    <property type="match status" value="1"/>
</dbReference>
<name>A6G772_9BACT</name>
<evidence type="ECO:0000313" key="2">
    <source>
        <dbReference type="EMBL" id="EDM78348.1"/>
    </source>
</evidence>
<dbReference type="GO" id="GO:0035438">
    <property type="term" value="F:cyclic-di-GMP binding"/>
    <property type="evidence" value="ECO:0007669"/>
    <property type="project" value="InterPro"/>
</dbReference>
<keyword evidence="3" id="KW-1185">Reference proteome</keyword>
<gene>
    <name evidence="2" type="ORF">PPSIR1_09216</name>
</gene>
<evidence type="ECO:0000259" key="1">
    <source>
        <dbReference type="Pfam" id="PF07238"/>
    </source>
</evidence>
<dbReference type="InterPro" id="IPR009875">
    <property type="entry name" value="PilZ_domain"/>
</dbReference>
<dbReference type="EMBL" id="ABCS01000032">
    <property type="protein sequence ID" value="EDM78348.1"/>
    <property type="molecule type" value="Genomic_DNA"/>
</dbReference>
<organism evidence="2 3">
    <name type="scientific">Plesiocystis pacifica SIR-1</name>
    <dbReference type="NCBI Taxonomy" id="391625"/>
    <lineage>
        <taxon>Bacteria</taxon>
        <taxon>Pseudomonadati</taxon>
        <taxon>Myxococcota</taxon>
        <taxon>Polyangia</taxon>
        <taxon>Nannocystales</taxon>
        <taxon>Nannocystaceae</taxon>
        <taxon>Plesiocystis</taxon>
    </lineage>
</organism>
<feature type="domain" description="PilZ" evidence="1">
    <location>
        <begin position="76"/>
        <end position="172"/>
    </location>
</feature>
<proteinExistence type="predicted"/>
<dbReference type="SUPFAM" id="SSF141371">
    <property type="entry name" value="PilZ domain-like"/>
    <property type="match status" value="1"/>
</dbReference>
<sequence>MFTTDSYEPGEEILLELSFTGLPGKMMVRAIGQEWHAARPRLRVRAGGTVMCAGTEARKVQFLKKVATGEVRLTARRRHVRLPVLVEIRWRRRGERDFKMAALSEISEGGALLLTQDERPDVGDEVIIEITPPGSARPLEILAVVRNKNNEDGVGLEFMARDMGGVHRLREVIRRLVEQ</sequence>
<dbReference type="STRING" id="391625.PPSIR1_09216"/>
<dbReference type="AlphaFoldDB" id="A6G772"/>
<evidence type="ECO:0000313" key="3">
    <source>
        <dbReference type="Proteomes" id="UP000005801"/>
    </source>
</evidence>
<accession>A6G772</accession>
<protein>
    <recommendedName>
        <fullName evidence="1">PilZ domain-containing protein</fullName>
    </recommendedName>
</protein>
<dbReference type="Proteomes" id="UP000005801">
    <property type="component" value="Unassembled WGS sequence"/>
</dbReference>
<dbReference type="eggNOG" id="COG3215">
    <property type="taxonomic scope" value="Bacteria"/>
</dbReference>
<comment type="caution">
    <text evidence="2">The sequence shown here is derived from an EMBL/GenBank/DDBJ whole genome shotgun (WGS) entry which is preliminary data.</text>
</comment>
<dbReference type="Gene3D" id="2.40.10.220">
    <property type="entry name" value="predicted glycosyltransferase like domains"/>
    <property type="match status" value="1"/>
</dbReference>
<reference evidence="2 3" key="1">
    <citation type="submission" date="2007-06" db="EMBL/GenBank/DDBJ databases">
        <authorList>
            <person name="Shimkets L."/>
            <person name="Ferriera S."/>
            <person name="Johnson J."/>
            <person name="Kravitz S."/>
            <person name="Beeson K."/>
            <person name="Sutton G."/>
            <person name="Rogers Y.-H."/>
            <person name="Friedman R."/>
            <person name="Frazier M."/>
            <person name="Venter J.C."/>
        </authorList>
    </citation>
    <scope>NUCLEOTIDE SEQUENCE [LARGE SCALE GENOMIC DNA]</scope>
    <source>
        <strain evidence="2 3">SIR-1</strain>
    </source>
</reference>